<dbReference type="AlphaFoldDB" id="A0A0B1YY14"/>
<dbReference type="SUPFAM" id="SSF58100">
    <property type="entry name" value="Bacterial hemolysins"/>
    <property type="match status" value="1"/>
</dbReference>
<dbReference type="RefSeq" id="WP_039592293.1">
    <property type="nucleotide sequence ID" value="NZ_JQGJ02000009.1"/>
</dbReference>
<dbReference type="Proteomes" id="UP000030949">
    <property type="component" value="Unassembled WGS sequence"/>
</dbReference>
<gene>
    <name evidence="1" type="ORF">JZ00_16080</name>
</gene>
<proteinExistence type="predicted"/>
<evidence type="ECO:0000313" key="2">
    <source>
        <dbReference type="Proteomes" id="UP000030949"/>
    </source>
</evidence>
<accession>A0A0B1YY14</accession>
<dbReference type="OrthoDB" id="6937673at2"/>
<dbReference type="NCBIfam" id="NF033927">
    <property type="entry name" value="alph_xenorhab_B"/>
    <property type="match status" value="1"/>
</dbReference>
<evidence type="ECO:0000313" key="1">
    <source>
        <dbReference type="EMBL" id="KHK63754.1"/>
    </source>
</evidence>
<comment type="caution">
    <text evidence="1">The sequence shown here is derived from an EMBL/GenBank/DDBJ whole genome shotgun (WGS) entry which is preliminary data.</text>
</comment>
<name>A0A0B1YY14_9PSED</name>
<dbReference type="InterPro" id="IPR047760">
    <property type="entry name" value="XaxB-like"/>
</dbReference>
<organism evidence="1 2">
    <name type="scientific">Pseudomonas frederiksbergensis</name>
    <dbReference type="NCBI Taxonomy" id="104087"/>
    <lineage>
        <taxon>Bacteria</taxon>
        <taxon>Pseudomonadati</taxon>
        <taxon>Pseudomonadota</taxon>
        <taxon>Gammaproteobacteria</taxon>
        <taxon>Pseudomonadales</taxon>
        <taxon>Pseudomonadaceae</taxon>
        <taxon>Pseudomonas</taxon>
    </lineage>
</organism>
<dbReference type="Gene3D" id="1.20.1170.10">
    <property type="match status" value="1"/>
</dbReference>
<sequence>MEFTLKDEVVKAAVEAPMVFVAASLGEDQQYNREPGIQLTKEQIISLRKYEILGLSLPTRINDVVAYLNYGAGDEGSPGLTALDFVGNFGTTYDHARRWSPLREKIQLTGTDLERFANTIIVYGDEIISVYDDLRASQYLDKYNINSVEAFLNLKEILPQLPDLTVPPRDIQDIKAFLDVIMTGVKLSHAKAEEVRRELDSFGTDLREKVLPEIKLRLKSVSENTYGRDIQVLQEEIDQRATEIDELNKQYGDMVKEAIGAAATLNVGGLILGIYQGVQAEKLRKKRNELKGLQDSAIQQLGSKNQTLSSLNRVRGDLQNLTTVTIEAEVATQNLMLVWNALSQFISDSLFSLDRVENAVSLRRFIAHLKAVITPWRQNIGESSKVLVKIFEEAQREIDAGTLINARMAYMYTLSGGSDYPYLNVTALRDYNSNIQTCRTQVQLLAQRYDYMPDVVSRMTSVATITNSNTFGLRNTAQTTINDLNRTMTALKSYQEEWEDIVDEVEKNEWRLEMEVDLQRVFRSIDQQASDLEQIKINLSAHYDMDMSKQRSLALEQDRTFAQGQEDRAKAKRAELLAQMESLSEAINLIGKSGVEKIGQEAQLTVDNLMAMGMAPPQVQVALLALDTVKKLIAGIGETFSYLNMVAGYERLSARASQLRTEAMGWALEVSVIQGKMELIENLDNLDSFRWNYLKEFAQVVDAYRMFVGAFVPDKSQPVEVRASNVVAVIPAIIQYLHPLRG</sequence>
<reference evidence="2" key="1">
    <citation type="submission" date="2015-03" db="EMBL/GenBank/DDBJ databases">
        <title>Pseudomonas frederiksbergensis hydrocarbon degrader.</title>
        <authorList>
            <person name="Brown L.M."/>
            <person name="Ruiz O.N."/>
            <person name="Mueller S."/>
            <person name="Gunasekera T.S."/>
        </authorList>
    </citation>
    <scope>NUCLEOTIDE SEQUENCE [LARGE SCALE GENOMIC DNA]</scope>
    <source>
        <strain evidence="2">SI8</strain>
    </source>
</reference>
<dbReference type="NCBIfam" id="NF033928">
    <property type="entry name" value="alph_xenorhab_A"/>
    <property type="match status" value="1"/>
</dbReference>
<protein>
    <submittedName>
        <fullName evidence="1">Uncharacterized protein</fullName>
    </submittedName>
</protein>
<dbReference type="CDD" id="cd22657">
    <property type="entry name" value="ClyA_XaxA-like"/>
    <property type="match status" value="1"/>
</dbReference>
<dbReference type="EMBL" id="JQGJ01000009">
    <property type="protein sequence ID" value="KHK63754.1"/>
    <property type="molecule type" value="Genomic_DNA"/>
</dbReference>